<evidence type="ECO:0000313" key="1">
    <source>
        <dbReference type="EMBL" id="KAK0641396.1"/>
    </source>
</evidence>
<protein>
    <recommendedName>
        <fullName evidence="3">Actin-like ATPase domain-containing protein</fullName>
    </recommendedName>
</protein>
<dbReference type="SUPFAM" id="SSF53067">
    <property type="entry name" value="Actin-like ATPase domain"/>
    <property type="match status" value="1"/>
</dbReference>
<evidence type="ECO:0008006" key="3">
    <source>
        <dbReference type="Google" id="ProtNLM"/>
    </source>
</evidence>
<dbReference type="InterPro" id="IPR043129">
    <property type="entry name" value="ATPase_NBD"/>
</dbReference>
<accession>A0AA39XXI0</accession>
<evidence type="ECO:0000313" key="2">
    <source>
        <dbReference type="Proteomes" id="UP001174936"/>
    </source>
</evidence>
<dbReference type="EMBL" id="JAULSV010000006">
    <property type="protein sequence ID" value="KAK0641396.1"/>
    <property type="molecule type" value="Genomic_DNA"/>
</dbReference>
<dbReference type="CDD" id="cd10170">
    <property type="entry name" value="ASKHA_NBD_HSP70"/>
    <property type="match status" value="1"/>
</dbReference>
<sequence>METDSPTPSMNAENESPLIIALDYGASSTKAAWARFVPNTSLELNDIHVVREWTGDTGGNPFVPSSYAYSSEGPSKWGYGAASDPAAIHRTKAELDVATASEGMGRLSELLKILADLNADPTAPAPINTTERPEKVAANYLKEVLACVRDSIGRAGGSDALSRSALDFVVTHPASWGYDTKNNIYRTVSTLIGELFPSNPPDRCRRTVHLMLESEAGAQFSFLSTNLRRGYDLREGQCLLFMDAGASKMEMSAYLVREASPTLKLQRVTEVSCEPYGSFSIDNTFYDRFVLNPGNKGDIVSVGPPGTDPENTTTTLPGSRLHSKIQNASLRHFEVLKHGLRNDVSAEASNLTTIVRVPSGGNEGDVDVHLTNQEIMDLFDPVCNGAMRLIKEQLSKLKEHYLRPEALFVGGGLSRNEYFFSRVQDMVQQRKFTAVRLEDSWSAVTQGAILLAALNHTDTQGLSTSTATACTQSPFHIGIVLSDEFDPDRHLATQRYNDTLYGTSRAKDCVQWVVHKGDMVSTSDITCRNTTILRRLTQFSRLSGTVKVIVAKADDADTLERYSETDPGLEILDVEYSIEGIPSSLHQSFHSETRVPYSKVELQVEFSLEHEKIAVEVYFEDSNLIPLFGGLGERTPKRYTLGRISTSTG</sequence>
<dbReference type="Proteomes" id="UP001174936">
    <property type="component" value="Unassembled WGS sequence"/>
</dbReference>
<keyword evidence="2" id="KW-1185">Reference proteome</keyword>
<name>A0AA39XXI0_9PEZI</name>
<comment type="caution">
    <text evidence="1">The sequence shown here is derived from an EMBL/GenBank/DDBJ whole genome shotgun (WGS) entry which is preliminary data.</text>
</comment>
<dbReference type="Gene3D" id="3.30.420.40">
    <property type="match status" value="1"/>
</dbReference>
<reference evidence="1" key="1">
    <citation type="submission" date="2023-06" db="EMBL/GenBank/DDBJ databases">
        <title>Genome-scale phylogeny and comparative genomics of the fungal order Sordariales.</title>
        <authorList>
            <consortium name="Lawrence Berkeley National Laboratory"/>
            <person name="Hensen N."/>
            <person name="Bonometti L."/>
            <person name="Westerberg I."/>
            <person name="Brannstrom I.O."/>
            <person name="Guillou S."/>
            <person name="Cros-Aarteil S."/>
            <person name="Calhoun S."/>
            <person name="Haridas S."/>
            <person name="Kuo A."/>
            <person name="Mondo S."/>
            <person name="Pangilinan J."/>
            <person name="Riley R."/>
            <person name="Labutti K."/>
            <person name="Andreopoulos B."/>
            <person name="Lipzen A."/>
            <person name="Chen C."/>
            <person name="Yanf M."/>
            <person name="Daum C."/>
            <person name="Ng V."/>
            <person name="Clum A."/>
            <person name="Steindorff A."/>
            <person name="Ohm R."/>
            <person name="Martin F."/>
            <person name="Silar P."/>
            <person name="Natvig D."/>
            <person name="Lalanne C."/>
            <person name="Gautier V."/>
            <person name="Ament-Velasquez S.L."/>
            <person name="Kruys A."/>
            <person name="Hutchinson M.I."/>
            <person name="Powell A.J."/>
            <person name="Barry K."/>
            <person name="Miller A.N."/>
            <person name="Grigoriev I.V."/>
            <person name="Debuchy R."/>
            <person name="Gladieux P."/>
            <person name="Thoren M.H."/>
            <person name="Johannesson H."/>
        </authorList>
    </citation>
    <scope>NUCLEOTIDE SEQUENCE</scope>
    <source>
        <strain evidence="1">SMH2532-1</strain>
    </source>
</reference>
<gene>
    <name evidence="1" type="ORF">B0T16DRAFT_419768</name>
</gene>
<dbReference type="PANTHER" id="PTHR14187">
    <property type="entry name" value="ALPHA KINASE/ELONGATION FACTOR 2 KINASE"/>
    <property type="match status" value="1"/>
</dbReference>
<organism evidence="1 2">
    <name type="scientific">Cercophora newfieldiana</name>
    <dbReference type="NCBI Taxonomy" id="92897"/>
    <lineage>
        <taxon>Eukaryota</taxon>
        <taxon>Fungi</taxon>
        <taxon>Dikarya</taxon>
        <taxon>Ascomycota</taxon>
        <taxon>Pezizomycotina</taxon>
        <taxon>Sordariomycetes</taxon>
        <taxon>Sordariomycetidae</taxon>
        <taxon>Sordariales</taxon>
        <taxon>Lasiosphaeriaceae</taxon>
        <taxon>Cercophora</taxon>
    </lineage>
</organism>
<dbReference type="PANTHER" id="PTHR14187:SF5">
    <property type="entry name" value="HEAT SHOCK 70 KDA PROTEIN 12A"/>
    <property type="match status" value="1"/>
</dbReference>
<proteinExistence type="predicted"/>
<dbReference type="AlphaFoldDB" id="A0AA39XXI0"/>